<evidence type="ECO:0000256" key="3">
    <source>
        <dbReference type="ARBA" id="ARBA00010136"/>
    </source>
</evidence>
<dbReference type="PANTHER" id="PTHR45726:SF3">
    <property type="entry name" value="LEUKOTRIENE A-4 HYDROLASE"/>
    <property type="match status" value="1"/>
</dbReference>
<dbReference type="OMA" id="KASLIHY"/>
<dbReference type="Gene3D" id="3.30.2010.30">
    <property type="match status" value="1"/>
</dbReference>
<keyword evidence="9" id="KW-0482">Metalloprotease</keyword>
<evidence type="ECO:0000256" key="8">
    <source>
        <dbReference type="ARBA" id="ARBA00022833"/>
    </source>
</evidence>
<feature type="binding site" evidence="11">
    <location>
        <begin position="624"/>
        <end position="626"/>
    </location>
    <ligand>
        <name>a peptide</name>
        <dbReference type="ChEBI" id="CHEBI:60466"/>
    </ligand>
</feature>
<dbReference type="RefSeq" id="XP_022661694.1">
    <property type="nucleotide sequence ID" value="XM_022805959.1"/>
</dbReference>
<dbReference type="SUPFAM" id="SSF63737">
    <property type="entry name" value="Leukotriene A4 hydrolase N-terminal domain"/>
    <property type="match status" value="1"/>
</dbReference>
<dbReference type="Pfam" id="PF17900">
    <property type="entry name" value="Peptidase_M1_N"/>
    <property type="match status" value="1"/>
</dbReference>
<protein>
    <recommendedName>
        <fullName evidence="14">Peptidase M1 leukotriene A4 hydrolase/aminopeptidase C-terminal domain-containing protein</fullName>
    </recommendedName>
</protein>
<keyword evidence="4" id="KW-0963">Cytoplasm</keyword>
<dbReference type="InterPro" id="IPR015211">
    <property type="entry name" value="Peptidase_M1_C"/>
</dbReference>
<dbReference type="Pfam" id="PF01433">
    <property type="entry name" value="Peptidase_M1"/>
    <property type="match status" value="1"/>
</dbReference>
<keyword evidence="16" id="KW-1185">Reference proteome</keyword>
<feature type="binding site" evidence="12">
    <location>
        <position position="357"/>
    </location>
    <ligand>
        <name>Zn(2+)</name>
        <dbReference type="ChEBI" id="CHEBI:29105"/>
        <note>catalytic</note>
    </ligand>
</feature>
<dbReference type="RefSeq" id="XP_022661695.1">
    <property type="nucleotide sequence ID" value="XM_022805960.1"/>
</dbReference>
<dbReference type="GeneID" id="111250533"/>
<dbReference type="GO" id="GO:0008237">
    <property type="term" value="F:metallopeptidase activity"/>
    <property type="evidence" value="ECO:0007669"/>
    <property type="project" value="UniProtKB-KW"/>
</dbReference>
<comment type="cofactor">
    <cofactor evidence="12">
        <name>Zn(2+)</name>
        <dbReference type="ChEBI" id="CHEBI:29105"/>
    </cofactor>
    <text evidence="12">Binds 1 zinc ion per subunit.</text>
</comment>
<dbReference type="GO" id="GO:0008270">
    <property type="term" value="F:zinc ion binding"/>
    <property type="evidence" value="ECO:0007669"/>
    <property type="project" value="InterPro"/>
</dbReference>
<dbReference type="SMART" id="SM01263">
    <property type="entry name" value="Leuk-A4-hydro_C"/>
    <property type="match status" value="1"/>
</dbReference>
<evidence type="ECO:0000256" key="5">
    <source>
        <dbReference type="ARBA" id="ARBA00022670"/>
    </source>
</evidence>
<evidence type="ECO:0000256" key="11">
    <source>
        <dbReference type="PIRSR" id="PIRSR634015-2"/>
    </source>
</evidence>
<feature type="active site" description="Proton acceptor" evidence="10">
    <location>
        <position position="358"/>
    </location>
</feature>
<keyword evidence="7" id="KW-0378">Hydrolase</keyword>
<dbReference type="InterPro" id="IPR049980">
    <property type="entry name" value="LTA4H_cat"/>
</dbReference>
<evidence type="ECO:0000256" key="10">
    <source>
        <dbReference type="PIRSR" id="PIRSR634015-1"/>
    </source>
</evidence>
<dbReference type="KEGG" id="vde:111250533"/>
<dbReference type="InterPro" id="IPR014782">
    <property type="entry name" value="Peptidase_M1_dom"/>
</dbReference>
<evidence type="ECO:0000256" key="13">
    <source>
        <dbReference type="SAM" id="SignalP"/>
    </source>
</evidence>
<dbReference type="FunFam" id="3.30.2010.30:FF:000001">
    <property type="entry name" value="Leukotriene A(4) hydrolase"/>
    <property type="match status" value="1"/>
</dbReference>
<keyword evidence="5" id="KW-0645">Protease</keyword>
<comment type="subcellular location">
    <subcellularLocation>
        <location evidence="2">Cell membrane</location>
        <topology evidence="2">Lipid-anchor</topology>
        <topology evidence="2">GPI-anchor</topology>
    </subcellularLocation>
    <subcellularLocation>
        <location evidence="1">Cytoplasm</location>
    </subcellularLocation>
</comment>
<dbReference type="Gene3D" id="2.60.40.1730">
    <property type="entry name" value="tricorn interacting facor f3 domain"/>
    <property type="match status" value="1"/>
</dbReference>
<feature type="active site" description="Proton donor" evidence="10">
    <location>
        <position position="444"/>
    </location>
</feature>
<dbReference type="PRINTS" id="PR00756">
    <property type="entry name" value="ALADIPTASE"/>
</dbReference>
<keyword evidence="6 12" id="KW-0479">Metal-binding</keyword>
<evidence type="ECO:0000256" key="2">
    <source>
        <dbReference type="ARBA" id="ARBA00004609"/>
    </source>
</evidence>
<proteinExistence type="inferred from homology"/>
<name>A0A7M7K4Y2_VARDE</name>
<feature type="binding site" evidence="12">
    <location>
        <position position="380"/>
    </location>
    <ligand>
        <name>Zn(2+)</name>
        <dbReference type="ChEBI" id="CHEBI:29105"/>
        <note>catalytic</note>
    </ligand>
</feature>
<dbReference type="InterPro" id="IPR038502">
    <property type="entry name" value="M1_LTA-4_hydro/amino_C_sf"/>
</dbReference>
<dbReference type="InterPro" id="IPR027268">
    <property type="entry name" value="Peptidase_M4/M1_CTD_sf"/>
</dbReference>
<organism evidence="15 16">
    <name type="scientific">Varroa destructor</name>
    <name type="common">Honeybee mite</name>
    <dbReference type="NCBI Taxonomy" id="109461"/>
    <lineage>
        <taxon>Eukaryota</taxon>
        <taxon>Metazoa</taxon>
        <taxon>Ecdysozoa</taxon>
        <taxon>Arthropoda</taxon>
        <taxon>Chelicerata</taxon>
        <taxon>Arachnida</taxon>
        <taxon>Acari</taxon>
        <taxon>Parasitiformes</taxon>
        <taxon>Mesostigmata</taxon>
        <taxon>Gamasina</taxon>
        <taxon>Dermanyssoidea</taxon>
        <taxon>Varroidae</taxon>
        <taxon>Varroa</taxon>
    </lineage>
</organism>
<dbReference type="GO" id="GO:0043171">
    <property type="term" value="P:peptide catabolic process"/>
    <property type="evidence" value="ECO:0007669"/>
    <property type="project" value="TreeGrafter"/>
</dbReference>
<dbReference type="GO" id="GO:0005886">
    <property type="term" value="C:plasma membrane"/>
    <property type="evidence" value="ECO:0007669"/>
    <property type="project" value="UniProtKB-SubCell"/>
</dbReference>
<dbReference type="GO" id="GO:0005829">
    <property type="term" value="C:cytosol"/>
    <property type="evidence" value="ECO:0007669"/>
    <property type="project" value="TreeGrafter"/>
</dbReference>
<reference evidence="15" key="1">
    <citation type="submission" date="2021-01" db="UniProtKB">
        <authorList>
            <consortium name="EnsemblMetazoa"/>
        </authorList>
    </citation>
    <scope>IDENTIFICATION</scope>
</reference>
<dbReference type="InterPro" id="IPR016024">
    <property type="entry name" value="ARM-type_fold"/>
</dbReference>
<dbReference type="SUPFAM" id="SSF48371">
    <property type="entry name" value="ARM repeat"/>
    <property type="match status" value="1"/>
</dbReference>
<dbReference type="CDD" id="cd09599">
    <property type="entry name" value="M1_LTA4H"/>
    <property type="match status" value="1"/>
</dbReference>
<evidence type="ECO:0000256" key="1">
    <source>
        <dbReference type="ARBA" id="ARBA00004496"/>
    </source>
</evidence>
<dbReference type="GO" id="GO:0004301">
    <property type="term" value="F:epoxide hydrolase activity"/>
    <property type="evidence" value="ECO:0007669"/>
    <property type="project" value="TreeGrafter"/>
</dbReference>
<evidence type="ECO:0000259" key="14">
    <source>
        <dbReference type="SMART" id="SM01263"/>
    </source>
</evidence>
<evidence type="ECO:0000313" key="15">
    <source>
        <dbReference type="EnsemblMetazoa" id="XP_022661694"/>
    </source>
</evidence>
<dbReference type="OrthoDB" id="79562at2759"/>
<dbReference type="EnsemblMetazoa" id="XM_022805959">
    <property type="protein sequence ID" value="XP_022661694"/>
    <property type="gene ID" value="LOC111250533"/>
</dbReference>
<keyword evidence="8 12" id="KW-0862">Zinc</keyword>
<feature type="binding site" evidence="11">
    <location>
        <begin position="328"/>
        <end position="333"/>
    </location>
    <ligand>
        <name>a peptide</name>
        <dbReference type="ChEBI" id="CHEBI:60466"/>
    </ligand>
</feature>
<comment type="similarity">
    <text evidence="3">Belongs to the peptidase M1 family.</text>
</comment>
<dbReference type="InterPro" id="IPR034015">
    <property type="entry name" value="M1_LTA4H"/>
</dbReference>
<feature type="domain" description="Peptidase M1 leukotriene A4 hydrolase/aminopeptidase C-terminal" evidence="14">
    <location>
        <begin position="523"/>
        <end position="667"/>
    </location>
</feature>
<feature type="binding site" evidence="12">
    <location>
        <position position="361"/>
    </location>
    <ligand>
        <name>Zn(2+)</name>
        <dbReference type="ChEBI" id="CHEBI:29105"/>
        <note>catalytic</note>
    </ligand>
</feature>
<dbReference type="InterPro" id="IPR042097">
    <property type="entry name" value="Aminopeptidase_N-like_N_sf"/>
</dbReference>
<dbReference type="InterPro" id="IPR045357">
    <property type="entry name" value="Aminopeptidase_N-like_N"/>
</dbReference>
<evidence type="ECO:0000256" key="7">
    <source>
        <dbReference type="ARBA" id="ARBA00022801"/>
    </source>
</evidence>
<feature type="binding site" evidence="11">
    <location>
        <begin position="186"/>
        <end position="188"/>
    </location>
    <ligand>
        <name>a peptide</name>
        <dbReference type="ChEBI" id="CHEBI:60466"/>
    </ligand>
</feature>
<dbReference type="SUPFAM" id="SSF55486">
    <property type="entry name" value="Metalloproteases ('zincins'), catalytic domain"/>
    <property type="match status" value="1"/>
</dbReference>
<accession>A0A7M7K4Y2</accession>
<dbReference type="Gene3D" id="1.10.390.10">
    <property type="entry name" value="Neutral Protease Domain 2"/>
    <property type="match status" value="1"/>
</dbReference>
<sequence length="690" mass="78854">MREAMVSAAQQHLCIWLIVVVLFGEIDLSKDTKPLFNTKEKSDTNVQDGKMKTLSTGFIYDPSSRSNPNEAVTKRFHWRASVNFQAKEINAVVRYDVIKQLGAQKIVLDASLDLKVHSVEDVDGNSLTFERLATDIYGAPLSINLPENINNITIVISYSTSPTAGALQWLEPAQTLEKKQPFMYSQNQPIFARSMIPCQDTPQVKMTFFAEVQVPESLVALMGAKSVAPRQPRQNKTTTNELQEIKKTKMFRFRQDIPVPAYLIAIAVGDVKSRRIGRISEVWAEKGYLETAVHDFSDIDKMLDAAERIVGSYRFAMYNILVLPPSFPYGGMENPCLTFVTPTLLTGDKSLTNVITHEIAHSWFGNLVTTKTYEHFWLNEGFTVFLERKIQGALFGSDERKFSAKIGYIRLKDIIEKLSDFDDTRLVTNLTGRNPHDMINRVGYEKGHTFLWYLEQLVGGDKPMNAFLKSYVDQFAYKAVESDEMKDSFVTFFATTNNLTSIDWNAWLHGRGLPSYVPDYSTSLEAQVDRLLEKWRSINHNNLELVSSNDIKNFSPQEKIAFLTKMNAEKIRLTANHLEKMSTEYGFDVSKNSEITTAWLVLALRNRYEPAVEPTKGFLRRFGRIKFMLPLLEELLRWPEQKSAAEQLLNEIRPRQMQVTQRLLDMLSIRNCSVPDKKGKLEKFSEKDHI</sequence>
<dbReference type="EnsemblMetazoa" id="XM_022805960">
    <property type="protein sequence ID" value="XP_022661695"/>
    <property type="gene ID" value="LOC111250533"/>
</dbReference>
<evidence type="ECO:0000256" key="12">
    <source>
        <dbReference type="PIRSR" id="PIRSR634015-3"/>
    </source>
</evidence>
<evidence type="ECO:0000256" key="4">
    <source>
        <dbReference type="ARBA" id="ARBA00022490"/>
    </source>
</evidence>
<feature type="signal peptide" evidence="13">
    <location>
        <begin position="1"/>
        <end position="28"/>
    </location>
</feature>
<dbReference type="Proteomes" id="UP000594260">
    <property type="component" value="Unplaced"/>
</dbReference>
<dbReference type="GO" id="GO:0004177">
    <property type="term" value="F:aminopeptidase activity"/>
    <property type="evidence" value="ECO:0007669"/>
    <property type="project" value="TreeGrafter"/>
</dbReference>
<dbReference type="Gene3D" id="1.25.40.320">
    <property type="entry name" value="Peptidase M1, leukotriene A4 hydrolase/aminopeptidase C-terminal domain"/>
    <property type="match status" value="1"/>
</dbReference>
<evidence type="ECO:0000313" key="16">
    <source>
        <dbReference type="Proteomes" id="UP000594260"/>
    </source>
</evidence>
<dbReference type="AlphaFoldDB" id="A0A7M7K4Y2"/>
<dbReference type="GO" id="GO:0006508">
    <property type="term" value="P:proteolysis"/>
    <property type="evidence" value="ECO:0007669"/>
    <property type="project" value="UniProtKB-KW"/>
</dbReference>
<keyword evidence="13" id="KW-0732">Signal</keyword>
<evidence type="ECO:0000256" key="6">
    <source>
        <dbReference type="ARBA" id="ARBA00022723"/>
    </source>
</evidence>
<feature type="chain" id="PRO_5033597057" description="Peptidase M1 leukotriene A4 hydrolase/aminopeptidase C-terminal domain-containing protein" evidence="13">
    <location>
        <begin position="29"/>
        <end position="690"/>
    </location>
</feature>
<dbReference type="PANTHER" id="PTHR45726">
    <property type="entry name" value="LEUKOTRIENE A-4 HYDROLASE"/>
    <property type="match status" value="1"/>
</dbReference>
<dbReference type="InterPro" id="IPR001930">
    <property type="entry name" value="Peptidase_M1"/>
</dbReference>
<dbReference type="InParanoid" id="A0A7M7K4Y2"/>
<evidence type="ECO:0000256" key="9">
    <source>
        <dbReference type="ARBA" id="ARBA00023049"/>
    </source>
</evidence>
<dbReference type="Pfam" id="PF09127">
    <property type="entry name" value="Leuk-A4-hydro_C"/>
    <property type="match status" value="1"/>
</dbReference>